<proteinExistence type="predicted"/>
<protein>
    <submittedName>
        <fullName evidence="1">50S ribosomal protein L24</fullName>
    </submittedName>
</protein>
<keyword evidence="1" id="KW-0687">Ribonucleoprotein</keyword>
<organism evidence="1 2">
    <name type="scientific">Candidatus Aramenus sulfurataquae</name>
    <dbReference type="NCBI Taxonomy" id="1326980"/>
    <lineage>
        <taxon>Archaea</taxon>
        <taxon>Thermoproteota</taxon>
        <taxon>Thermoprotei</taxon>
        <taxon>Sulfolobales</taxon>
        <taxon>Sulfolobaceae</taxon>
        <taxon>Candidatus Aramenus</taxon>
    </lineage>
</organism>
<evidence type="ECO:0000313" key="1">
    <source>
        <dbReference type="EMBL" id="MEW9490725.1"/>
    </source>
</evidence>
<evidence type="ECO:0000313" key="2">
    <source>
        <dbReference type="Proteomes" id="UP000053480"/>
    </source>
</evidence>
<comment type="caution">
    <text evidence="1">The sequence shown here is derived from an EMBL/GenBank/DDBJ whole genome shotgun (WGS) entry which is preliminary data.</text>
</comment>
<name>A0ACC6TLI8_9CREN</name>
<accession>A0ACC6TLI8</accession>
<dbReference type="Proteomes" id="UP000053480">
    <property type="component" value="Unassembled WGS sequence"/>
</dbReference>
<keyword evidence="1" id="KW-0689">Ribosomal protein</keyword>
<sequence length="125" mass="13943">MVSSKPTKQRKFIYNTPNHLRKLKLVAPLSKDLVKEVGVKRLPVRKGDTVKVTRGDHVGFEGKVAGVDTKSGRIAIEGLTRKKADGSPIYVWIHASKVQITKLDLSDPKRKEMIERKSKAKAQGE</sequence>
<dbReference type="EMBL" id="JZWS03000001">
    <property type="protein sequence ID" value="MEW9490725.1"/>
    <property type="molecule type" value="Genomic_DNA"/>
</dbReference>
<reference evidence="1" key="1">
    <citation type="submission" date="2024-07" db="EMBL/GenBank/DDBJ databases">
        <title>Metagenome and Metagenome-Assembled Genomes of Archaea from a hot spring from the geothermal field of Los Azufres, Mexico.</title>
        <authorList>
            <person name="Marin-Paredes R."/>
            <person name="Martinez-Romero E."/>
            <person name="Servin-Garciduenas L.E."/>
        </authorList>
    </citation>
    <scope>NUCLEOTIDE SEQUENCE</scope>
    <source>
        <strain evidence="1">AZ1-454</strain>
    </source>
</reference>
<gene>
    <name evidence="1" type="primary">rplX</name>
    <name evidence="1" type="ORF">TQ35_0000690</name>
</gene>